<dbReference type="Proteomes" id="UP000001299">
    <property type="component" value="Chromosome 1"/>
</dbReference>
<accession>E0RYH2</accession>
<dbReference type="Gene3D" id="2.60.120.260">
    <property type="entry name" value="Galactose-binding domain-like"/>
    <property type="match status" value="2"/>
</dbReference>
<name>E0RYH2_BUTPB</name>
<gene>
    <name evidence="1" type="ordered locus">bpr_I0305</name>
</gene>
<dbReference type="InterPro" id="IPR050490">
    <property type="entry name" value="Bact_solute-bd_prot1"/>
</dbReference>
<dbReference type="InterPro" id="IPR006059">
    <property type="entry name" value="SBP"/>
</dbReference>
<evidence type="ECO:0000313" key="2">
    <source>
        <dbReference type="Proteomes" id="UP000001299"/>
    </source>
</evidence>
<dbReference type="SUPFAM" id="SSF53850">
    <property type="entry name" value="Periplasmic binding protein-like II"/>
    <property type="match status" value="1"/>
</dbReference>
<dbReference type="Pfam" id="PF13416">
    <property type="entry name" value="SBP_bac_8"/>
    <property type="match status" value="1"/>
</dbReference>
<dbReference type="HOGENOM" id="CLU_309660_0_0_9"/>
<sequence>MNKTLQKLLIVLGILAAIICLCLVLTRREKADFHDKYEGVDLSQEVEGMERVGAYTGYINEHQKDAHPANDVKVDLFDYESEGTVRVEKAATDDKKDALFTDTGSKVTWNVNVPQAGMYRLFIDYKITESRGVPAERTVMINDELPFEDARNISFTRMWMDGGDVKVDNQGNEIRPRQVEYFGWQKAYFKDDMGFVAEPYVFYFEKGDNKLTFIADNEPMLLSNVELKAIKDKPTYEEYLAAQPQNAGSDTAAKFNLVVQGEDSTLRSESSLYAKYDRSSPTTVPNSVTTTVLNYVGGEAWRSSGQWIEWNFEVPEDGYYNIMVKARQNYSRGSVSSRTVLIDGEVPFADLSEIAFDYKNDWECKDLASEDGTPFNFYLTKGQHTIRLEATLGGMGGILEEMEDSTYRLNQIYRRILVYTGASPDVYRDYHIDTTYPEIMQAMELESKRLYKIVDDMVEYSGQMADNIATAQTIAQQLERFCNKPQKITTEFTTFKDNITSLGTASLNLSETKLDVDYIVVSGTDVTPKKDKANFFTKTAHEIKSFIASFFVDYNSVGDVYDEKSSDQVVKVWVLTGRDQGTILKTMVDDDFTTSTGVKVNVEIVDPGALLNAVLAGRGPNVVLSVGADQPVNYALRGAAEDITQFDGWQEVMSHYSESSYEQYRLDGHIYGIPETQTFNVMFYRKDVLEEMELEVPNTWKELIELLPTIQGNNLSVGIPTAAGSSGAAAASTSIMSNAPDLSMYFALLYQYGGDMYNEEGTKTTVNTEAGVAAFDDYVRYFNDYGIPTVYDFVSRFRSGEMPIGIAPYSTYNTLMVSAPEIRGLWDFTLIPGTYRKDANGKQYLDRSDFITGSATMMIKTDDEALRLASWEFMKWWAKADTQVRFGREIEALLGSSARYATANRDAFANLSWSTEDIKVLDEQWDNTVGIREVPGGYFTGRHISNAIRKVINEKVDSRETIIDYSILIDEEIKKKRIEFGMPVD</sequence>
<reference evidence="1 2" key="1">
    <citation type="journal article" date="2010" name="PLoS ONE">
        <title>The glycobiome of the rumen bacterium Butyrivibrio proteoclasticus B316(T) highlights adaptation to a polysaccharide-rich environment.</title>
        <authorList>
            <person name="Kelly W.J."/>
            <person name="Leahy S.C."/>
            <person name="Altermann E."/>
            <person name="Yeoman C.J."/>
            <person name="Dunne J.C."/>
            <person name="Kong Z."/>
            <person name="Pacheco D.M."/>
            <person name="Li D."/>
            <person name="Noel S.J."/>
            <person name="Moon C.D."/>
            <person name="Cookson A.L."/>
            <person name="Attwood G.T."/>
        </authorList>
    </citation>
    <scope>NUCLEOTIDE SEQUENCE [LARGE SCALE GENOMIC DNA]</scope>
    <source>
        <strain evidence="2">ATCC 51982 / DSM 14932 / B316</strain>
    </source>
</reference>
<dbReference type="InterPro" id="IPR008979">
    <property type="entry name" value="Galactose-bd-like_sf"/>
</dbReference>
<organism evidence="1 2">
    <name type="scientific">Butyrivibrio proteoclasticus (strain ATCC 51982 / DSM 14932 / B316)</name>
    <name type="common">Clostridium proteoclasticum</name>
    <dbReference type="NCBI Taxonomy" id="515622"/>
    <lineage>
        <taxon>Bacteria</taxon>
        <taxon>Bacillati</taxon>
        <taxon>Bacillota</taxon>
        <taxon>Clostridia</taxon>
        <taxon>Lachnospirales</taxon>
        <taxon>Lachnospiraceae</taxon>
        <taxon>Butyrivibrio</taxon>
    </lineage>
</organism>
<dbReference type="Gene3D" id="3.40.190.10">
    <property type="entry name" value="Periplasmic binding protein-like II"/>
    <property type="match status" value="1"/>
</dbReference>
<evidence type="ECO:0000313" key="1">
    <source>
        <dbReference type="EMBL" id="ADL33053.1"/>
    </source>
</evidence>
<proteinExistence type="predicted"/>
<dbReference type="PANTHER" id="PTHR43649:SF27">
    <property type="entry name" value="EXTRACELLULAR SOLUTE-BINDING PROTEIN FAMILY 1"/>
    <property type="match status" value="1"/>
</dbReference>
<dbReference type="CDD" id="cd14489">
    <property type="entry name" value="CBM_SBP_bac_1_like"/>
    <property type="match status" value="1"/>
</dbReference>
<dbReference type="eggNOG" id="COG1653">
    <property type="taxonomic scope" value="Bacteria"/>
</dbReference>
<dbReference type="SUPFAM" id="SSF49785">
    <property type="entry name" value="Galactose-binding domain-like"/>
    <property type="match status" value="1"/>
</dbReference>
<protein>
    <submittedName>
        <fullName evidence="1">Sugar ABC transporter substrate-binding protein</fullName>
    </submittedName>
</protein>
<keyword evidence="2" id="KW-1185">Reference proteome</keyword>
<dbReference type="EMBL" id="CP001810">
    <property type="protein sequence ID" value="ADL33053.1"/>
    <property type="molecule type" value="Genomic_DNA"/>
</dbReference>
<dbReference type="AlphaFoldDB" id="E0RYH2"/>
<dbReference type="PANTHER" id="PTHR43649">
    <property type="entry name" value="ARABINOSE-BINDING PROTEIN-RELATED"/>
    <property type="match status" value="1"/>
</dbReference>
<dbReference type="KEGG" id="bpb:bpr_I0305"/>
<dbReference type="RefSeq" id="WP_013279710.1">
    <property type="nucleotide sequence ID" value="NC_014387.1"/>
</dbReference>
<dbReference type="STRING" id="515622.bpr_I0305"/>